<accession>A0A225AVD6</accession>
<dbReference type="GO" id="GO:0016192">
    <property type="term" value="P:vesicle-mediated transport"/>
    <property type="evidence" value="ECO:0007669"/>
    <property type="project" value="InterPro"/>
</dbReference>
<dbReference type="OrthoDB" id="240546at2759"/>
<dbReference type="PANTHER" id="PTHR13056:SF0">
    <property type="entry name" value="VACUOLAR FUSION PROTEIN CCZ1 HOMOLOG-RELATED"/>
    <property type="match status" value="1"/>
</dbReference>
<proteinExistence type="inferred from homology"/>
<dbReference type="Proteomes" id="UP000214365">
    <property type="component" value="Unassembled WGS sequence"/>
</dbReference>
<dbReference type="GO" id="GO:0035658">
    <property type="term" value="C:Mon1-Ccz1 complex"/>
    <property type="evidence" value="ECO:0007669"/>
    <property type="project" value="InterPro"/>
</dbReference>
<dbReference type="InterPro" id="IPR043987">
    <property type="entry name" value="CCZ1/INTU/HSP4_longin_1"/>
</dbReference>
<reference evidence="4 5" key="1">
    <citation type="submission" date="2015-06" db="EMBL/GenBank/DDBJ databases">
        <title>Talaromyces atroroseus IBT 11181 draft genome.</title>
        <authorList>
            <person name="Rasmussen K.B."/>
            <person name="Rasmussen S."/>
            <person name="Petersen B."/>
            <person name="Sicheritz-Ponten T."/>
            <person name="Mortensen U.H."/>
            <person name="Thrane U."/>
        </authorList>
    </citation>
    <scope>NUCLEOTIDE SEQUENCE [LARGE SCALE GENOMIC DNA]</scope>
    <source>
        <strain evidence="4 5">IBT 11181</strain>
    </source>
</reference>
<evidence type="ECO:0000313" key="5">
    <source>
        <dbReference type="Proteomes" id="UP000214365"/>
    </source>
</evidence>
<name>A0A225AVD6_TALAT</name>
<gene>
    <name evidence="4" type="ORF">UA08_05645</name>
</gene>
<keyword evidence="5" id="KW-1185">Reference proteome</keyword>
<comment type="similarity">
    <text evidence="1">Belongs to the CCZ1 family.</text>
</comment>
<dbReference type="EMBL" id="LFMY01000008">
    <property type="protein sequence ID" value="OKL58936.1"/>
    <property type="molecule type" value="Genomic_DNA"/>
</dbReference>
<evidence type="ECO:0000256" key="1">
    <source>
        <dbReference type="ARBA" id="ARBA00005352"/>
    </source>
</evidence>
<organism evidence="4 5">
    <name type="scientific">Talaromyces atroroseus</name>
    <dbReference type="NCBI Taxonomy" id="1441469"/>
    <lineage>
        <taxon>Eukaryota</taxon>
        <taxon>Fungi</taxon>
        <taxon>Dikarya</taxon>
        <taxon>Ascomycota</taxon>
        <taxon>Pezizomycotina</taxon>
        <taxon>Eurotiomycetes</taxon>
        <taxon>Eurotiomycetidae</taxon>
        <taxon>Eurotiales</taxon>
        <taxon>Trichocomaceae</taxon>
        <taxon>Talaromyces</taxon>
        <taxon>Talaromyces sect. Trachyspermi</taxon>
    </lineage>
</organism>
<evidence type="ECO:0000313" key="4">
    <source>
        <dbReference type="EMBL" id="OKL58936.1"/>
    </source>
</evidence>
<dbReference type="InterPro" id="IPR013176">
    <property type="entry name" value="Ccz1"/>
</dbReference>
<evidence type="ECO:0000259" key="3">
    <source>
        <dbReference type="Pfam" id="PF19031"/>
    </source>
</evidence>
<dbReference type="STRING" id="1441469.A0A225AVD6"/>
<sequence length="829" mass="91765">MTLKSFNPTTTNTDNLHANITETHPVHPEHEMVDNESVSVVPAQLGFLSIYNPSLGPTDETIQDQIVFYYSSHTTRSPQKENVSPLPGEYKDGTNERLRKIGLAQGMVNFAKNFSNGQPLDSVETEKSRIVLYELESDWWILASIDLTRINSSRTANASSEASTPAIEYSSREVYPPHSLIQQLRRAHSIFLLHHGISLDNLYQRVGRSSFCKLLSRFWTRFIRHWLVLLNGNPATDLFNGVKLAVGGELGIGVGEEEWGSGEREVLEDYVARTHGLVDMVVSRFGDAPMKKGGPESRIWLGTGQAPRPSDGVIFSGVGAISRQSLASISHWMEWIYKYGEATYGVDENPSSARSRKRRKARLNAHPAATASSRRSGSRKRYSKSQTPSGRTSPGIPPPLVVGTPPVPPQATQKSVSEDQPAEDSANGAETLMKYLTLGYGSAWKFPGLPGSVSDEPAKDNIGNEASQKSTSKDRDGDEAQGKFIIGLRDNLEEDLSDDEGNVDGAILSSQTQDKAKNRRTLLRTLQVELTQSATINHDQEQLETPEESNHKKLQVLVYVHRPFMFTFLFDLHTPSLSLPSFYRSIHHQLGPLQRPLLSSTSPDNVSRRIYLAEDCDACKQKRASSSAAHSNNNHNNPIYDLVYDPGSFAVRSSIPNIPEPGIAFEPSSSRRDATTTIITTATLPPWSRVEALNVHSQFLSTYADTRTHPLETERTCKTSRGWWLIWMRIRDYPQQQQHTHDSDNDMKEAFLIRKASDAPGPYAAGGGSVRHSRDASSGVRFLRDLSGASSSLALGMGLGDNTSSPGKLTEGLGFDARRYIESLLRLNR</sequence>
<feature type="region of interest" description="Disordered" evidence="2">
    <location>
        <begin position="451"/>
        <end position="480"/>
    </location>
</feature>
<dbReference type="AlphaFoldDB" id="A0A225AVD6"/>
<dbReference type="RefSeq" id="XP_020119057.1">
    <property type="nucleotide sequence ID" value="XM_020267937.1"/>
</dbReference>
<dbReference type="GeneID" id="31005401"/>
<dbReference type="Pfam" id="PF19031">
    <property type="entry name" value="Intu_longin_1"/>
    <property type="match status" value="1"/>
</dbReference>
<protein>
    <recommendedName>
        <fullName evidence="3">CCZ1/INTU/HSP4 first Longin domain-containing protein</fullName>
    </recommendedName>
</protein>
<evidence type="ECO:0000256" key="2">
    <source>
        <dbReference type="SAM" id="MobiDB-lite"/>
    </source>
</evidence>
<dbReference type="PANTHER" id="PTHR13056">
    <property type="entry name" value="VACUOLAR FUSION PROTEIN CCZ1 HOMOLOG-RELATED"/>
    <property type="match status" value="1"/>
</dbReference>
<comment type="caution">
    <text evidence="4">The sequence shown here is derived from an EMBL/GenBank/DDBJ whole genome shotgun (WGS) entry which is preliminary data.</text>
</comment>
<feature type="compositionally biased region" description="Basic and acidic residues" evidence="2">
    <location>
        <begin position="471"/>
        <end position="480"/>
    </location>
</feature>
<feature type="region of interest" description="Disordered" evidence="2">
    <location>
        <begin position="346"/>
        <end position="425"/>
    </location>
</feature>
<feature type="compositionally biased region" description="Basic residues" evidence="2">
    <location>
        <begin position="354"/>
        <end position="363"/>
    </location>
</feature>
<feature type="domain" description="CCZ1/INTU/HSP4 first Longin" evidence="3">
    <location>
        <begin position="47"/>
        <end position="164"/>
    </location>
</feature>
<feature type="compositionally biased region" description="Pro residues" evidence="2">
    <location>
        <begin position="395"/>
        <end position="409"/>
    </location>
</feature>